<dbReference type="PANTHER" id="PTHR30160">
    <property type="entry name" value="TETRAACYLDISACCHARIDE 4'-KINASE-RELATED"/>
    <property type="match status" value="1"/>
</dbReference>
<gene>
    <name evidence="3" type="ORF">J3U88_01525</name>
</gene>
<dbReference type="RefSeq" id="WP_207856353.1">
    <property type="nucleotide sequence ID" value="NZ_JAFREP010000001.1"/>
</dbReference>
<dbReference type="GO" id="GO:0008713">
    <property type="term" value="F:ADP-heptose-lipopolysaccharide heptosyltransferase activity"/>
    <property type="evidence" value="ECO:0007669"/>
    <property type="project" value="TreeGrafter"/>
</dbReference>
<evidence type="ECO:0000313" key="3">
    <source>
        <dbReference type="EMBL" id="MBO1317120.1"/>
    </source>
</evidence>
<dbReference type="Gene3D" id="3.40.50.2000">
    <property type="entry name" value="Glycogen Phosphorylase B"/>
    <property type="match status" value="2"/>
</dbReference>
<evidence type="ECO:0000256" key="1">
    <source>
        <dbReference type="ARBA" id="ARBA00022676"/>
    </source>
</evidence>
<organism evidence="3 4">
    <name type="scientific">Acanthopleuribacter pedis</name>
    <dbReference type="NCBI Taxonomy" id="442870"/>
    <lineage>
        <taxon>Bacteria</taxon>
        <taxon>Pseudomonadati</taxon>
        <taxon>Acidobacteriota</taxon>
        <taxon>Holophagae</taxon>
        <taxon>Acanthopleuribacterales</taxon>
        <taxon>Acanthopleuribacteraceae</taxon>
        <taxon>Acanthopleuribacter</taxon>
    </lineage>
</organism>
<dbReference type="SUPFAM" id="SSF53756">
    <property type="entry name" value="UDP-Glycosyltransferase/glycogen phosphorylase"/>
    <property type="match status" value="1"/>
</dbReference>
<dbReference type="AlphaFoldDB" id="A0A8J7QCN3"/>
<sequence length="342" mass="38500">MKHVLLSRTDNLGDVMLTLPMAKALKSVHPHCRIWFLGKTYTRALVEACASVDGFVNWDDLRQQPADEQRRFLRALDLDTVFHVFPNREVAKVMKAAGIRDRVGTSHRLWHWWTCNRLLFYSRKRSDHHEAQLNLMMLQRHGVPFYERDQIAALYDLADFVPLPEHLAKLIDPNRFNLVLHPKSKGSARDWHATKFRALCETLPRERFNIFVTGTSAEGDAVRADFLSHCPWVHDVTGRMNLDELFAFLVAADGLVAASTGPLHMCAAAGRHALGLFAPMRPIHPGRWAPLGPKAEVLVADKDCNACRKQTSCPCIADLAVAQVAARVTAWADTALESMKKA</sequence>
<protein>
    <submittedName>
        <fullName evidence="3">Glycosyltransferase family 9 protein</fullName>
    </submittedName>
</protein>
<dbReference type="Pfam" id="PF01075">
    <property type="entry name" value="Glyco_transf_9"/>
    <property type="match status" value="1"/>
</dbReference>
<keyword evidence="4" id="KW-1185">Reference proteome</keyword>
<keyword evidence="2" id="KW-0808">Transferase</keyword>
<dbReference type="InterPro" id="IPR051199">
    <property type="entry name" value="LPS_LOS_Heptosyltrfase"/>
</dbReference>
<accession>A0A8J7QCN3</accession>
<comment type="caution">
    <text evidence="3">The sequence shown here is derived from an EMBL/GenBank/DDBJ whole genome shotgun (WGS) entry which is preliminary data.</text>
</comment>
<dbReference type="EMBL" id="JAFREP010000001">
    <property type="protein sequence ID" value="MBO1317120.1"/>
    <property type="molecule type" value="Genomic_DNA"/>
</dbReference>
<dbReference type="GO" id="GO:0005829">
    <property type="term" value="C:cytosol"/>
    <property type="evidence" value="ECO:0007669"/>
    <property type="project" value="TreeGrafter"/>
</dbReference>
<dbReference type="GO" id="GO:0009244">
    <property type="term" value="P:lipopolysaccharide core region biosynthetic process"/>
    <property type="evidence" value="ECO:0007669"/>
    <property type="project" value="TreeGrafter"/>
</dbReference>
<dbReference type="CDD" id="cd03789">
    <property type="entry name" value="GT9_LPS_heptosyltransferase"/>
    <property type="match status" value="1"/>
</dbReference>
<name>A0A8J7QCN3_9BACT</name>
<proteinExistence type="predicted"/>
<keyword evidence="1" id="KW-0328">Glycosyltransferase</keyword>
<reference evidence="3" key="1">
    <citation type="submission" date="2021-03" db="EMBL/GenBank/DDBJ databases">
        <authorList>
            <person name="Wang G."/>
        </authorList>
    </citation>
    <scope>NUCLEOTIDE SEQUENCE</scope>
    <source>
        <strain evidence="3">KCTC 12899</strain>
    </source>
</reference>
<dbReference type="InterPro" id="IPR002201">
    <property type="entry name" value="Glyco_trans_9"/>
</dbReference>
<evidence type="ECO:0000256" key="2">
    <source>
        <dbReference type="ARBA" id="ARBA00022679"/>
    </source>
</evidence>
<dbReference type="Proteomes" id="UP000664417">
    <property type="component" value="Unassembled WGS sequence"/>
</dbReference>
<evidence type="ECO:0000313" key="4">
    <source>
        <dbReference type="Proteomes" id="UP000664417"/>
    </source>
</evidence>